<dbReference type="EMBL" id="LRGB01002993">
    <property type="protein sequence ID" value="KZS05201.1"/>
    <property type="molecule type" value="Genomic_DNA"/>
</dbReference>
<feature type="compositionally biased region" description="Acidic residues" evidence="2">
    <location>
        <begin position="260"/>
        <end position="279"/>
    </location>
</feature>
<dbReference type="GO" id="GO:0031298">
    <property type="term" value="C:replication fork protection complex"/>
    <property type="evidence" value="ECO:0007669"/>
    <property type="project" value="TreeGrafter"/>
</dbReference>
<feature type="region of interest" description="Disordered" evidence="2">
    <location>
        <begin position="227"/>
        <end position="296"/>
    </location>
</feature>
<feature type="compositionally biased region" description="Basic and acidic residues" evidence="2">
    <location>
        <begin position="236"/>
        <end position="251"/>
    </location>
</feature>
<dbReference type="AlphaFoldDB" id="A0A164MN00"/>
<reference evidence="4 5" key="1">
    <citation type="submission" date="2016-03" db="EMBL/GenBank/DDBJ databases">
        <title>EvidentialGene: Evidence-directed Construction of Genes on Genomes.</title>
        <authorList>
            <person name="Gilbert D.G."/>
            <person name="Choi J.-H."/>
            <person name="Mockaitis K."/>
            <person name="Colbourne J."/>
            <person name="Pfrender M."/>
        </authorList>
    </citation>
    <scope>NUCLEOTIDE SEQUENCE [LARGE SCALE GENOMIC DNA]</scope>
    <source>
        <strain evidence="4 5">Xinb3</strain>
        <tissue evidence="4">Complete organism</tissue>
    </source>
</reference>
<dbReference type="GO" id="GO:0003677">
    <property type="term" value="F:DNA binding"/>
    <property type="evidence" value="ECO:0007669"/>
    <property type="project" value="TreeGrafter"/>
</dbReference>
<organism evidence="4 5">
    <name type="scientific">Daphnia magna</name>
    <dbReference type="NCBI Taxonomy" id="35525"/>
    <lineage>
        <taxon>Eukaryota</taxon>
        <taxon>Metazoa</taxon>
        <taxon>Ecdysozoa</taxon>
        <taxon>Arthropoda</taxon>
        <taxon>Crustacea</taxon>
        <taxon>Branchiopoda</taxon>
        <taxon>Diplostraca</taxon>
        <taxon>Cladocera</taxon>
        <taxon>Anomopoda</taxon>
        <taxon>Daphniidae</taxon>
        <taxon>Daphnia</taxon>
    </lineage>
</organism>
<dbReference type="GO" id="GO:0006281">
    <property type="term" value="P:DNA repair"/>
    <property type="evidence" value="ECO:0007669"/>
    <property type="project" value="TreeGrafter"/>
</dbReference>
<keyword evidence="5" id="KW-1185">Reference proteome</keyword>
<dbReference type="GO" id="GO:0009649">
    <property type="term" value="P:entrainment of circadian clock"/>
    <property type="evidence" value="ECO:0007669"/>
    <property type="project" value="TreeGrafter"/>
</dbReference>
<evidence type="ECO:0000256" key="2">
    <source>
        <dbReference type="SAM" id="MobiDB-lite"/>
    </source>
</evidence>
<comment type="caution">
    <text evidence="4">The sequence shown here is derived from an EMBL/GenBank/DDBJ whole genome shotgun (WGS) entry which is preliminary data.</text>
</comment>
<dbReference type="Pfam" id="PF26019">
    <property type="entry name" value="HTH_TIMELESS"/>
    <property type="match status" value="1"/>
</dbReference>
<dbReference type="GO" id="GO:0000076">
    <property type="term" value="P:DNA replication checkpoint signaling"/>
    <property type="evidence" value="ECO:0007669"/>
    <property type="project" value="TreeGrafter"/>
</dbReference>
<feature type="compositionally biased region" description="Low complexity" evidence="2">
    <location>
        <begin position="479"/>
        <end position="493"/>
    </location>
</feature>
<dbReference type="InterPro" id="IPR007725">
    <property type="entry name" value="TIMELESS_C"/>
</dbReference>
<feature type="compositionally biased region" description="Basic residues" evidence="2">
    <location>
        <begin position="284"/>
        <end position="296"/>
    </location>
</feature>
<dbReference type="STRING" id="35525.A0A164MN00"/>
<dbReference type="GO" id="GO:0043111">
    <property type="term" value="P:replication fork arrest"/>
    <property type="evidence" value="ECO:0007669"/>
    <property type="project" value="TreeGrafter"/>
</dbReference>
<dbReference type="InterPro" id="IPR044998">
    <property type="entry name" value="Timeless"/>
</dbReference>
<evidence type="ECO:0000256" key="1">
    <source>
        <dbReference type="ARBA" id="ARBA00008174"/>
    </source>
</evidence>
<evidence type="ECO:0000313" key="5">
    <source>
        <dbReference type="Proteomes" id="UP000076858"/>
    </source>
</evidence>
<feature type="region of interest" description="Disordered" evidence="2">
    <location>
        <begin position="412"/>
        <end position="509"/>
    </location>
</feature>
<dbReference type="Pfam" id="PF05029">
    <property type="entry name" value="TIMELESS_C"/>
    <property type="match status" value="1"/>
</dbReference>
<name>A0A164MN00_9CRUS</name>
<accession>A0A164MN00</accession>
<evidence type="ECO:0000313" key="4">
    <source>
        <dbReference type="EMBL" id="KZS05201.1"/>
    </source>
</evidence>
<feature type="domain" description="Timeless C-terminal" evidence="3">
    <location>
        <begin position="318"/>
        <end position="402"/>
    </location>
</feature>
<comment type="similarity">
    <text evidence="1">Belongs to the timeless family.</text>
</comment>
<dbReference type="OrthoDB" id="310853at2759"/>
<dbReference type="Proteomes" id="UP000076858">
    <property type="component" value="Unassembled WGS sequence"/>
</dbReference>
<sequence>MLHRIAWDCKMPAMMFQLSLFKTFQKIMNDPLAKTDATVKELYKFAIYIMRKFAETAQVNPKIFVELLFWKTASEAVEIEVGYGNVKDPSHSRAVWSEEEEDELERLYHELRDVQDGEGDVADRILANLINQNRNRRAVIKKMKEMGLIMDAKSLAKTKRSVKIRPPKEWGDHEIVELRRIFEEVRGSSDPLALLIDRLPIPRGKNRVRDKIVELGLVQDVKELRKKKVRSAKSAGRKESNRHQSDDEGPREGPASLTDSELDEESESDDEEEDDESDGEPFKNMKHKESKSKRPKQYGFAMKKTDYFSPEMLAAQLRQLVDDGRKEGLAWLAECLSEALEDRDDGECDEAIPLVPLTDCAIASMEDHTFLKFIAKVGLAPPANEQEQFWRIPSTLMAADLRCRIDFLKGASVSDSDGGKSESAERIDDISGNTSAKRLADEAIPLGSHKRRRIVHSESSSSSDAEPQDVEQQEVADPAVVVVETSSTAASTTSRKRFAVLDSSSDDSQ</sequence>
<evidence type="ECO:0000259" key="3">
    <source>
        <dbReference type="Pfam" id="PF05029"/>
    </source>
</evidence>
<dbReference type="PANTHER" id="PTHR22940">
    <property type="entry name" value="TIMEOUT/TIMELESS-2"/>
    <property type="match status" value="1"/>
</dbReference>
<proteinExistence type="inferred from homology"/>
<dbReference type="PANTHER" id="PTHR22940:SF4">
    <property type="entry name" value="PROTEIN TIMELESS HOMOLOG"/>
    <property type="match status" value="1"/>
</dbReference>
<feature type="compositionally biased region" description="Basic and acidic residues" evidence="2">
    <location>
        <begin position="417"/>
        <end position="429"/>
    </location>
</feature>
<protein>
    <submittedName>
        <fullName evidence="4">Putative TIMEOUT/TIM-2 protein</fullName>
    </submittedName>
</protein>
<gene>
    <name evidence="4" type="ORF">APZ42_031776</name>
</gene>